<sequence>MTFCMLQGGLHLTYT</sequence>
<proteinExistence type="predicted"/>
<organism evidence="1">
    <name type="scientific">Rhizophora mucronata</name>
    <name type="common">Asiatic mangrove</name>
    <dbReference type="NCBI Taxonomy" id="61149"/>
    <lineage>
        <taxon>Eukaryota</taxon>
        <taxon>Viridiplantae</taxon>
        <taxon>Streptophyta</taxon>
        <taxon>Embryophyta</taxon>
        <taxon>Tracheophyta</taxon>
        <taxon>Spermatophyta</taxon>
        <taxon>Magnoliopsida</taxon>
        <taxon>eudicotyledons</taxon>
        <taxon>Gunneridae</taxon>
        <taxon>Pentapetalae</taxon>
        <taxon>rosids</taxon>
        <taxon>fabids</taxon>
        <taxon>Malpighiales</taxon>
        <taxon>Rhizophoraceae</taxon>
        <taxon>Rhizophora</taxon>
    </lineage>
</organism>
<protein>
    <submittedName>
        <fullName evidence="1">Uncharacterized protein</fullName>
    </submittedName>
</protein>
<reference evidence="1" key="1">
    <citation type="submission" date="2018-02" db="EMBL/GenBank/DDBJ databases">
        <title>Rhizophora mucronata_Transcriptome.</title>
        <authorList>
            <person name="Meera S.P."/>
            <person name="Sreeshan A."/>
            <person name="Augustine A."/>
        </authorList>
    </citation>
    <scope>NUCLEOTIDE SEQUENCE</scope>
    <source>
        <tissue evidence="1">Leaf</tissue>
    </source>
</reference>
<dbReference type="EMBL" id="GGEC01072399">
    <property type="protein sequence ID" value="MBX52883.1"/>
    <property type="molecule type" value="Transcribed_RNA"/>
</dbReference>
<accession>A0A2P2PDT9</accession>
<name>A0A2P2PDT9_RHIMU</name>
<evidence type="ECO:0000313" key="1">
    <source>
        <dbReference type="EMBL" id="MBX52883.1"/>
    </source>
</evidence>